<evidence type="ECO:0000259" key="1">
    <source>
        <dbReference type="Pfam" id="PF03432"/>
    </source>
</evidence>
<dbReference type="InterPro" id="IPR005094">
    <property type="entry name" value="Endonuclease_MobA/VirD2"/>
</dbReference>
<gene>
    <name evidence="2" type="ORF">LG943_12120</name>
</gene>
<comment type="caution">
    <text evidence="2">The sequence shown here is derived from an EMBL/GenBank/DDBJ whole genome shotgun (WGS) entry which is preliminary data.</text>
</comment>
<reference evidence="2" key="1">
    <citation type="submission" date="2021-10" db="EMBL/GenBank/DDBJ databases">
        <title>Streptomonospora sp. nov., isolated from mangrove soil.</title>
        <authorList>
            <person name="Chen X."/>
            <person name="Ge X."/>
            <person name="Liu W."/>
        </authorList>
    </citation>
    <scope>NUCLEOTIDE SEQUENCE</scope>
    <source>
        <strain evidence="2">S1-112</strain>
    </source>
</reference>
<dbReference type="RefSeq" id="WP_270072340.1">
    <property type="nucleotide sequence ID" value="NZ_JAJAQC010000017.1"/>
</dbReference>
<keyword evidence="3" id="KW-1185">Reference proteome</keyword>
<dbReference type="EMBL" id="JAJAQC010000017">
    <property type="protein sequence ID" value="MDA0565059.1"/>
    <property type="molecule type" value="Genomic_DNA"/>
</dbReference>
<sequence>MIAKVMRGSDTHGLLRYLYGPGRANEHIDPHLVGAWRPLGVPDPGRSPDAALATLARRLDQFVSPGSRARHVWHCAIRVAHGDRPLTDPEWHTVARRIAAAGGVAPHGDPRGCRWVAVRHDGAESHHIHLVATLKRQDDTRPDIHNDALRLRDECRAIEHHLGLRATGPSNGTSDRLPKRGEVEKALRRGRTEPARVLLAREVRTAAVTARDEDEFFSLLEGEGVLLHRRTDGAELLGYAVALPDDRNPTGEPVWLSGSTLAPELSLPRLRRRFAAAAPPEPGVGAARAWARLRRCLDEAHQRTPGDTMGRRAETASALSDAFTAIAAAAPPPMRPALRAAADTWQQAGRLPCPTQQHPQAARLRDAARTLVRAAGTPGTEDVRAVLALLDTLAADLAEWYTAQRWVPQRHRADLTRTHLAGVDVEEPWAEGTGP</sequence>
<evidence type="ECO:0000313" key="3">
    <source>
        <dbReference type="Proteomes" id="UP001140076"/>
    </source>
</evidence>
<name>A0A9X3NNJ4_9ACTN</name>
<dbReference type="AlphaFoldDB" id="A0A9X3NNJ4"/>
<organism evidence="2 3">
    <name type="scientific">Streptomonospora mangrovi</name>
    <dbReference type="NCBI Taxonomy" id="2883123"/>
    <lineage>
        <taxon>Bacteria</taxon>
        <taxon>Bacillati</taxon>
        <taxon>Actinomycetota</taxon>
        <taxon>Actinomycetes</taxon>
        <taxon>Streptosporangiales</taxon>
        <taxon>Nocardiopsidaceae</taxon>
        <taxon>Streptomonospora</taxon>
    </lineage>
</organism>
<accession>A0A9X3NNJ4</accession>
<dbReference type="Pfam" id="PF03432">
    <property type="entry name" value="Relaxase"/>
    <property type="match status" value="1"/>
</dbReference>
<evidence type="ECO:0000313" key="2">
    <source>
        <dbReference type="EMBL" id="MDA0565059.1"/>
    </source>
</evidence>
<dbReference type="Proteomes" id="UP001140076">
    <property type="component" value="Unassembled WGS sequence"/>
</dbReference>
<protein>
    <recommendedName>
        <fullName evidence="1">MobA/VirD2-like nuclease domain-containing protein</fullName>
    </recommendedName>
</protein>
<feature type="domain" description="MobA/VirD2-like nuclease" evidence="1">
    <location>
        <begin position="68"/>
        <end position="164"/>
    </location>
</feature>
<proteinExistence type="predicted"/>